<protein>
    <recommendedName>
        <fullName evidence="3">Tetratricopeptide repeat-containing protein</fullName>
    </recommendedName>
</protein>
<proteinExistence type="predicted"/>
<gene>
    <name evidence="1" type="ORF">SAMN02745149_01836</name>
</gene>
<evidence type="ECO:0000313" key="2">
    <source>
        <dbReference type="Proteomes" id="UP000190423"/>
    </source>
</evidence>
<dbReference type="EMBL" id="FUWG01000014">
    <property type="protein sequence ID" value="SJZ61920.1"/>
    <property type="molecule type" value="Genomic_DNA"/>
</dbReference>
<dbReference type="STRING" id="261392.SAMN02745149_01836"/>
<dbReference type="RefSeq" id="WP_078933739.1">
    <property type="nucleotide sequence ID" value="NZ_FUWG01000014.1"/>
</dbReference>
<accession>A0A1T4M4I8</accession>
<evidence type="ECO:0008006" key="3">
    <source>
        <dbReference type="Google" id="ProtNLM"/>
    </source>
</evidence>
<dbReference type="InterPro" id="IPR011990">
    <property type="entry name" value="TPR-like_helical_dom_sf"/>
</dbReference>
<dbReference type="SUPFAM" id="SSF81901">
    <property type="entry name" value="HCP-like"/>
    <property type="match status" value="1"/>
</dbReference>
<dbReference type="GeneID" id="78317117"/>
<sequence>MKKTFLFIFISLFEFFCIFSETIAKPDYIIDDKRIFLDAQIAFDRQDYGLALKLVERAKAARKQKVKWEVYTLENSLKPEEVKRAGDFIPDILPVLSERQDYDALEIFFRYEKLYTMDFFENSAKKLIAFIKNRSEFPEADYLSGCVYQLEGEYSVAEQLFLKAFEFSSILDVPDEKYDILYSLADISFTKKNFEKYEEYLVLIISQDKAFKNNRLIDAMKSTIRSVKSDCMEKFFLMYRTENFRLLNAYFLLSEYYQEKNEKDRALTTAALGALTGFSKVYDVVSKRNPEFEYAGLSSLFIEACKYTDIVEWGIKNNVWKGFNDFAENTFKNECPVFAVKLYTILKEHSPEEYWRAEASVRLDVITAAVKR</sequence>
<dbReference type="Proteomes" id="UP000190423">
    <property type="component" value="Unassembled WGS sequence"/>
</dbReference>
<dbReference type="OrthoDB" id="356136at2"/>
<name>A0A1T4M4I8_TREPO</name>
<reference evidence="1 2" key="1">
    <citation type="submission" date="2017-02" db="EMBL/GenBank/DDBJ databases">
        <authorList>
            <person name="Peterson S.W."/>
        </authorList>
    </citation>
    <scope>NUCLEOTIDE SEQUENCE [LARGE SCALE GENOMIC DNA]</scope>
    <source>
        <strain evidence="1 2">ATCC BAA-908</strain>
    </source>
</reference>
<dbReference type="AlphaFoldDB" id="A0A1T4M4I8"/>
<dbReference type="Gene3D" id="1.25.40.10">
    <property type="entry name" value="Tetratricopeptide repeat domain"/>
    <property type="match status" value="1"/>
</dbReference>
<organism evidence="1 2">
    <name type="scientific">Treponema porcinum</name>
    <dbReference type="NCBI Taxonomy" id="261392"/>
    <lineage>
        <taxon>Bacteria</taxon>
        <taxon>Pseudomonadati</taxon>
        <taxon>Spirochaetota</taxon>
        <taxon>Spirochaetia</taxon>
        <taxon>Spirochaetales</taxon>
        <taxon>Treponemataceae</taxon>
        <taxon>Treponema</taxon>
    </lineage>
</organism>
<evidence type="ECO:0000313" key="1">
    <source>
        <dbReference type="EMBL" id="SJZ61920.1"/>
    </source>
</evidence>
<keyword evidence="2" id="KW-1185">Reference proteome</keyword>